<dbReference type="InterPro" id="IPR036220">
    <property type="entry name" value="UDP-Glc/GDP-Man_DH_C_sf"/>
</dbReference>
<comment type="caution">
    <text evidence="2">The sequence shown here is derived from an EMBL/GenBank/DDBJ whole genome shotgun (WGS) entry which is preliminary data.</text>
</comment>
<organism evidence="2">
    <name type="scientific">bioreactor metagenome</name>
    <dbReference type="NCBI Taxonomy" id="1076179"/>
    <lineage>
        <taxon>unclassified sequences</taxon>
        <taxon>metagenomes</taxon>
        <taxon>ecological metagenomes</taxon>
    </lineage>
</organism>
<dbReference type="GO" id="GO:0003979">
    <property type="term" value="F:UDP-glucose 6-dehydrogenase activity"/>
    <property type="evidence" value="ECO:0007669"/>
    <property type="project" value="UniProtKB-EC"/>
</dbReference>
<feature type="domain" description="UDP-glucose/GDP-mannose dehydrogenase C-terminal" evidence="1">
    <location>
        <begin position="4"/>
        <end position="66"/>
    </location>
</feature>
<sequence>MVRLYDGAAKTAVKGVTAFKTVKEALSGVDAAIVMTAWKEITELAPSDFLSVMREPLIIDGRSCLDGNAFRRAGAVYERIGGKAEA</sequence>
<gene>
    <name evidence="2" type="primary">ywqF_13</name>
    <name evidence="2" type="ORF">SDC9_193609</name>
</gene>
<name>A0A645I4J8_9ZZZZ</name>
<dbReference type="GO" id="GO:0051287">
    <property type="term" value="F:NAD binding"/>
    <property type="evidence" value="ECO:0007669"/>
    <property type="project" value="InterPro"/>
</dbReference>
<evidence type="ECO:0000313" key="2">
    <source>
        <dbReference type="EMBL" id="MPN46030.1"/>
    </source>
</evidence>
<dbReference type="EC" id="1.1.1.22" evidence="2"/>
<proteinExistence type="predicted"/>
<dbReference type="InterPro" id="IPR014027">
    <property type="entry name" value="UDP-Glc/GDP-Man_DH_C"/>
</dbReference>
<dbReference type="SUPFAM" id="SSF52413">
    <property type="entry name" value="UDP-glucose/GDP-mannose dehydrogenase C-terminal domain"/>
    <property type="match status" value="1"/>
</dbReference>
<dbReference type="EMBL" id="VSSQ01106338">
    <property type="protein sequence ID" value="MPN46030.1"/>
    <property type="molecule type" value="Genomic_DNA"/>
</dbReference>
<accession>A0A645I4J8</accession>
<keyword evidence="2" id="KW-0560">Oxidoreductase</keyword>
<evidence type="ECO:0000259" key="1">
    <source>
        <dbReference type="Pfam" id="PF03720"/>
    </source>
</evidence>
<dbReference type="AlphaFoldDB" id="A0A645I4J8"/>
<protein>
    <submittedName>
        <fullName evidence="2">UDP-glucose 6-dehydrogenase YwqF</fullName>
        <ecNumber evidence="2">1.1.1.22</ecNumber>
    </submittedName>
</protein>
<reference evidence="2" key="1">
    <citation type="submission" date="2019-08" db="EMBL/GenBank/DDBJ databases">
        <authorList>
            <person name="Kucharzyk K."/>
            <person name="Murdoch R.W."/>
            <person name="Higgins S."/>
            <person name="Loffler F."/>
        </authorList>
    </citation>
    <scope>NUCLEOTIDE SEQUENCE</scope>
</reference>
<dbReference type="Pfam" id="PF03720">
    <property type="entry name" value="UDPG_MGDP_dh_C"/>
    <property type="match status" value="1"/>
</dbReference>
<dbReference type="Gene3D" id="3.40.50.720">
    <property type="entry name" value="NAD(P)-binding Rossmann-like Domain"/>
    <property type="match status" value="1"/>
</dbReference>